<comment type="caution">
    <text evidence="2">The sequence shown here is derived from an EMBL/GenBank/DDBJ whole genome shotgun (WGS) entry which is preliminary data.</text>
</comment>
<dbReference type="Pfam" id="PF20410">
    <property type="entry name" value="X-Tfes_XVIPCD"/>
    <property type="match status" value="1"/>
</dbReference>
<gene>
    <name evidence="2" type="ORF">FNX48_026410</name>
</gene>
<accession>A0A646II79</accession>
<reference evidence="2" key="1">
    <citation type="submission" date="2019-10" db="EMBL/GenBank/DDBJ databases">
        <title>Streptomyces sp. nov., a novel actinobacterium isolated from alkaline environment.</title>
        <authorList>
            <person name="Golinska P."/>
        </authorList>
    </citation>
    <scope>NUCLEOTIDE SEQUENCE</scope>
    <source>
        <strain evidence="2">IF17</strain>
    </source>
</reference>
<name>A0A646II79_9ACTN</name>
<dbReference type="AlphaFoldDB" id="A0A646II79"/>
<dbReference type="InterPro" id="IPR046519">
    <property type="entry name" value="X-Tfes_XVIPCD"/>
</dbReference>
<feature type="non-terminal residue" evidence="2">
    <location>
        <position position="1"/>
    </location>
</feature>
<evidence type="ECO:0000259" key="1">
    <source>
        <dbReference type="Pfam" id="PF20410"/>
    </source>
</evidence>
<protein>
    <submittedName>
        <fullName evidence="2">Hemolysin</fullName>
    </submittedName>
</protein>
<dbReference type="EMBL" id="VJYJ02001713">
    <property type="protein sequence ID" value="MQS10563.1"/>
    <property type="molecule type" value="Genomic_DNA"/>
</dbReference>
<proteinExistence type="predicted"/>
<sequence length="78" mass="8190">VDHVVLGIPPSDGSGPRLFVVQGAPGNPAHLRASVPISEAINTPVEQSIAKAEQIAQAQQVGQQDHAQEQTRTAMRMG</sequence>
<dbReference type="Proteomes" id="UP000315516">
    <property type="component" value="Unassembled WGS sequence"/>
</dbReference>
<feature type="domain" description="X-Tfes XVIPCD" evidence="1">
    <location>
        <begin position="1"/>
        <end position="54"/>
    </location>
</feature>
<evidence type="ECO:0000313" key="2">
    <source>
        <dbReference type="EMBL" id="MQS10563.1"/>
    </source>
</evidence>
<organism evidence="2">
    <name type="scientific">Streptomyces alkaliphilus</name>
    <dbReference type="NCBI Taxonomy" id="1472722"/>
    <lineage>
        <taxon>Bacteria</taxon>
        <taxon>Bacillati</taxon>
        <taxon>Actinomycetota</taxon>
        <taxon>Actinomycetes</taxon>
        <taxon>Kitasatosporales</taxon>
        <taxon>Streptomycetaceae</taxon>
        <taxon>Streptomyces</taxon>
    </lineage>
</organism>